<dbReference type="Gene3D" id="3.40.830.10">
    <property type="entry name" value="LigB-like"/>
    <property type="match status" value="1"/>
</dbReference>
<evidence type="ECO:0000313" key="2">
    <source>
        <dbReference type="EMBL" id="OGL87990.1"/>
    </source>
</evidence>
<proteinExistence type="predicted"/>
<dbReference type="SUPFAM" id="SSF53213">
    <property type="entry name" value="LigB-like"/>
    <property type="match status" value="1"/>
</dbReference>
<evidence type="ECO:0000313" key="3">
    <source>
        <dbReference type="Proteomes" id="UP000176593"/>
    </source>
</evidence>
<organism evidence="2 3">
    <name type="scientific">Candidatus Uhrbacteria bacterium RIFCSPLOWO2_02_FULL_48_18</name>
    <dbReference type="NCBI Taxonomy" id="1802408"/>
    <lineage>
        <taxon>Bacteria</taxon>
        <taxon>Candidatus Uhriibacteriota</taxon>
    </lineage>
</organism>
<reference evidence="2 3" key="1">
    <citation type="journal article" date="2016" name="Nat. Commun.">
        <title>Thousands of microbial genomes shed light on interconnected biogeochemical processes in an aquifer system.</title>
        <authorList>
            <person name="Anantharaman K."/>
            <person name="Brown C.T."/>
            <person name="Hug L.A."/>
            <person name="Sharon I."/>
            <person name="Castelle C.J."/>
            <person name="Probst A.J."/>
            <person name="Thomas B.C."/>
            <person name="Singh A."/>
            <person name="Wilkins M.J."/>
            <person name="Karaoz U."/>
            <person name="Brodie E.L."/>
            <person name="Williams K.H."/>
            <person name="Hubbard S.S."/>
            <person name="Banfield J.F."/>
        </authorList>
    </citation>
    <scope>NUCLEOTIDE SEQUENCE [LARGE SCALE GENOMIC DNA]</scope>
</reference>
<dbReference type="Proteomes" id="UP000176593">
    <property type="component" value="Unassembled WGS sequence"/>
</dbReference>
<dbReference type="AlphaFoldDB" id="A0A1F7VBR6"/>
<dbReference type="NCBIfam" id="TIGR04336">
    <property type="entry name" value="AmmeMemoSam_B"/>
    <property type="match status" value="1"/>
</dbReference>
<dbReference type="InterPro" id="IPR004183">
    <property type="entry name" value="Xdiol_dOase_suB"/>
</dbReference>
<dbReference type="EMBL" id="MGEQ01000002">
    <property type="protein sequence ID" value="OGL87990.1"/>
    <property type="molecule type" value="Genomic_DNA"/>
</dbReference>
<sequence>MITFAAFTPHSPLLLESIGKENTKALQATLDAMQRLSEELYASRPDVILTISTHRGAHKDAFSLNMHDEYFIDVSEFGDHGTHDEFLPDIELMTNIQRRMRSETLPFTLDSDASLDYGVGIPLTLLTKALPITHTIVPIAYSFLSSKAHVEFGRILKDICVKSSKRIAIIASGDLSHTLTSNAPAGFHPSGEEVDIAMVKSIENMSLSQLLSMDDDALENSQECAHRPLLILFGMLEKMPVRPEILSYEHPFGVGQLVAQFHLN</sequence>
<feature type="domain" description="Extradiol ring-cleavage dioxygenase class III enzyme subunit B" evidence="1">
    <location>
        <begin position="5"/>
        <end position="257"/>
    </location>
</feature>
<name>A0A1F7VBR6_9BACT</name>
<dbReference type="CDD" id="cd07951">
    <property type="entry name" value="ED_3B_N_AMMECR1"/>
    <property type="match status" value="1"/>
</dbReference>
<evidence type="ECO:0000259" key="1">
    <source>
        <dbReference type="Pfam" id="PF02900"/>
    </source>
</evidence>
<protein>
    <submittedName>
        <fullName evidence="2">AmmeMemoRadiSam system protein B</fullName>
    </submittedName>
</protein>
<accession>A0A1F7VBR6</accession>
<gene>
    <name evidence="2" type="ORF">A3I41_02680</name>
</gene>
<dbReference type="GO" id="GO:0016702">
    <property type="term" value="F:oxidoreductase activity, acting on single donors with incorporation of molecular oxygen, incorporation of two atoms of oxygen"/>
    <property type="evidence" value="ECO:0007669"/>
    <property type="project" value="UniProtKB-ARBA"/>
</dbReference>
<dbReference type="Pfam" id="PF02900">
    <property type="entry name" value="LigB"/>
    <property type="match status" value="1"/>
</dbReference>
<dbReference type="GO" id="GO:0008198">
    <property type="term" value="F:ferrous iron binding"/>
    <property type="evidence" value="ECO:0007669"/>
    <property type="project" value="InterPro"/>
</dbReference>
<comment type="caution">
    <text evidence="2">The sequence shown here is derived from an EMBL/GenBank/DDBJ whole genome shotgun (WGS) entry which is preliminary data.</text>
</comment>